<keyword evidence="10" id="KW-1185">Reference proteome</keyword>
<dbReference type="PRINTS" id="PR00038">
    <property type="entry name" value="HTHLUXR"/>
</dbReference>
<dbReference type="GO" id="GO:0003677">
    <property type="term" value="F:DNA binding"/>
    <property type="evidence" value="ECO:0007669"/>
    <property type="project" value="UniProtKB-KW"/>
</dbReference>
<dbReference type="InterPro" id="IPR000792">
    <property type="entry name" value="Tscrpt_reg_LuxR_C"/>
</dbReference>
<dbReference type="PROSITE" id="PS50043">
    <property type="entry name" value="HTH_LUXR_2"/>
    <property type="match status" value="1"/>
</dbReference>
<dbReference type="SUPFAM" id="SSF52172">
    <property type="entry name" value="CheY-like"/>
    <property type="match status" value="1"/>
</dbReference>
<evidence type="ECO:0000256" key="1">
    <source>
        <dbReference type="ARBA" id="ARBA00018672"/>
    </source>
</evidence>
<evidence type="ECO:0000313" key="9">
    <source>
        <dbReference type="EMBL" id="UQK58924.1"/>
    </source>
</evidence>
<dbReference type="CDD" id="cd06170">
    <property type="entry name" value="LuxR_C_like"/>
    <property type="match status" value="1"/>
</dbReference>
<dbReference type="SUPFAM" id="SSF46894">
    <property type="entry name" value="C-terminal effector domain of the bipartite response regulators"/>
    <property type="match status" value="1"/>
</dbReference>
<dbReference type="SMART" id="SM00421">
    <property type="entry name" value="HTH_LUXR"/>
    <property type="match status" value="1"/>
</dbReference>
<feature type="modified residue" description="4-aspartylphosphate" evidence="6">
    <location>
        <position position="59"/>
    </location>
</feature>
<keyword evidence="6" id="KW-0597">Phosphoprotein</keyword>
<protein>
    <recommendedName>
        <fullName evidence="1">Stage 0 sporulation protein A homolog</fullName>
    </recommendedName>
</protein>
<proteinExistence type="predicted"/>
<evidence type="ECO:0000256" key="3">
    <source>
        <dbReference type="ARBA" id="ARBA00023125"/>
    </source>
</evidence>
<dbReference type="Proteomes" id="UP000831151">
    <property type="component" value="Chromosome"/>
</dbReference>
<gene>
    <name evidence="9" type="ORF">M1R53_06700</name>
</gene>
<evidence type="ECO:0000313" key="10">
    <source>
        <dbReference type="Proteomes" id="UP000831151"/>
    </source>
</evidence>
<dbReference type="Gene3D" id="3.40.50.2300">
    <property type="match status" value="1"/>
</dbReference>
<keyword evidence="3" id="KW-0238">DNA-binding</keyword>
<name>A0A9E7DJD1_9FIRM</name>
<keyword evidence="4" id="KW-0804">Transcription</keyword>
<dbReference type="InterPro" id="IPR016032">
    <property type="entry name" value="Sig_transdc_resp-reg_C-effctor"/>
</dbReference>
<dbReference type="InterPro" id="IPR011006">
    <property type="entry name" value="CheY-like_superfamily"/>
</dbReference>
<evidence type="ECO:0000256" key="4">
    <source>
        <dbReference type="ARBA" id="ARBA00023163"/>
    </source>
</evidence>
<dbReference type="PANTHER" id="PTHR44688">
    <property type="entry name" value="DNA-BINDING TRANSCRIPTIONAL ACTIVATOR DEVR_DOSR"/>
    <property type="match status" value="1"/>
</dbReference>
<dbReference type="RefSeq" id="WP_249242464.1">
    <property type="nucleotide sequence ID" value="NZ_CP096649.1"/>
</dbReference>
<dbReference type="PROSITE" id="PS50110">
    <property type="entry name" value="RESPONSE_REGULATORY"/>
    <property type="match status" value="1"/>
</dbReference>
<dbReference type="PANTHER" id="PTHR44688:SF16">
    <property type="entry name" value="DNA-BINDING TRANSCRIPTIONAL ACTIVATOR DEVR_DOSR"/>
    <property type="match status" value="1"/>
</dbReference>
<dbReference type="InterPro" id="IPR001789">
    <property type="entry name" value="Sig_transdc_resp-reg_receiver"/>
</dbReference>
<dbReference type="EMBL" id="CP096649">
    <property type="protein sequence ID" value="UQK58924.1"/>
    <property type="molecule type" value="Genomic_DNA"/>
</dbReference>
<dbReference type="Pfam" id="PF00196">
    <property type="entry name" value="GerE"/>
    <property type="match status" value="1"/>
</dbReference>
<feature type="domain" description="HTH luxR-type" evidence="7">
    <location>
        <begin position="150"/>
        <end position="212"/>
    </location>
</feature>
<evidence type="ECO:0000256" key="5">
    <source>
        <dbReference type="ARBA" id="ARBA00024867"/>
    </source>
</evidence>
<evidence type="ECO:0000259" key="8">
    <source>
        <dbReference type="PROSITE" id="PS50110"/>
    </source>
</evidence>
<dbReference type="AlphaFoldDB" id="A0A9E7DJD1"/>
<keyword evidence="2" id="KW-0805">Transcription regulation</keyword>
<comment type="function">
    <text evidence="5">May play the central regulatory role in sporulation. It may be an element of the effector pathway responsible for the activation of sporulation genes in response to nutritional stress. Spo0A may act in concert with spo0H (a sigma factor) to control the expression of some genes that are critical to the sporulation process.</text>
</comment>
<sequence>MALKSFRVLIVGGSEIYALGIRASLSAFNDMHVVESFRDASDAQEYLRIKSVDFLIYVDDELDERKKIPELQMIAVKDRRYRILFMTNKPNTEMIISPKDFYLDGIIDKELSGANLRQALLDMRKGVVVVSKEKNFSIQTEQKLGDFLNRKKIYDTLSSREKQILLSIKEGLSNQEIADRFFITLSTSKTHIYRVYKKLGVKSRSQAINFLN</sequence>
<evidence type="ECO:0000256" key="6">
    <source>
        <dbReference type="PROSITE-ProRule" id="PRU00169"/>
    </source>
</evidence>
<evidence type="ECO:0000259" key="7">
    <source>
        <dbReference type="PROSITE" id="PS50043"/>
    </source>
</evidence>
<dbReference type="KEGG" id="fms:M1R53_06700"/>
<organism evidence="9 10">
    <name type="scientific">Fenollaria massiliensis</name>
    <dbReference type="NCBI Taxonomy" id="938288"/>
    <lineage>
        <taxon>Bacteria</taxon>
        <taxon>Bacillati</taxon>
        <taxon>Bacillota</taxon>
        <taxon>Clostridia</taxon>
        <taxon>Eubacteriales</taxon>
        <taxon>Fenollaria</taxon>
    </lineage>
</organism>
<accession>A0A9E7DJD1</accession>
<reference evidence="9" key="1">
    <citation type="submission" date="2022-04" db="EMBL/GenBank/DDBJ databases">
        <title>Complete genome sequences of Ezakiella coagulans and Fenollaria massiliensis.</title>
        <authorList>
            <person name="France M.T."/>
            <person name="Clifford J."/>
            <person name="Narina S."/>
            <person name="Rutt L."/>
            <person name="Ravel J."/>
        </authorList>
    </citation>
    <scope>NUCLEOTIDE SEQUENCE</scope>
    <source>
        <strain evidence="9">C0061C2</strain>
    </source>
</reference>
<dbReference type="GO" id="GO:0006355">
    <property type="term" value="P:regulation of DNA-templated transcription"/>
    <property type="evidence" value="ECO:0007669"/>
    <property type="project" value="InterPro"/>
</dbReference>
<evidence type="ECO:0000256" key="2">
    <source>
        <dbReference type="ARBA" id="ARBA00023015"/>
    </source>
</evidence>
<feature type="domain" description="Response regulatory" evidence="8">
    <location>
        <begin position="7"/>
        <end position="124"/>
    </location>
</feature>
<dbReference type="GO" id="GO:0000160">
    <property type="term" value="P:phosphorelay signal transduction system"/>
    <property type="evidence" value="ECO:0007669"/>
    <property type="project" value="InterPro"/>
</dbReference>